<name>A0A1I6WGY1_9RHOB</name>
<dbReference type="Pfam" id="PF03413">
    <property type="entry name" value="PepSY"/>
    <property type="match status" value="1"/>
</dbReference>
<dbReference type="RefSeq" id="WP_092430937.1">
    <property type="nucleotide sequence ID" value="NZ_FNCL01000024.1"/>
</dbReference>
<proteinExistence type="predicted"/>
<dbReference type="InterPro" id="IPR025711">
    <property type="entry name" value="PepSY"/>
</dbReference>
<feature type="signal peptide" evidence="2">
    <location>
        <begin position="1"/>
        <end position="27"/>
    </location>
</feature>
<dbReference type="OrthoDB" id="7876481at2"/>
<sequence length="126" mass="13168">MKRIIPQSLIPLIPVTLAAGVAGAAWAGTETTAEMTDAEEIQAVQASGMTLTQAVDAAQNETGGIAVSAGWEDNDQGSWGYEVEIADASSAMQTWFVDPSSGAVTKVTETHDDDDHEQGEDGEDND</sequence>
<protein>
    <submittedName>
        <fullName evidence="4">Peptidase propeptide and YPEB domain-containing protein</fullName>
    </submittedName>
</protein>
<keyword evidence="5" id="KW-1185">Reference proteome</keyword>
<evidence type="ECO:0000259" key="3">
    <source>
        <dbReference type="Pfam" id="PF03413"/>
    </source>
</evidence>
<evidence type="ECO:0000256" key="2">
    <source>
        <dbReference type="SAM" id="SignalP"/>
    </source>
</evidence>
<keyword evidence="2" id="KW-0732">Signal</keyword>
<accession>A0A1I6WGY1</accession>
<dbReference type="Proteomes" id="UP000199392">
    <property type="component" value="Unassembled WGS sequence"/>
</dbReference>
<dbReference type="EMBL" id="FOZW01000021">
    <property type="protein sequence ID" value="SFT25237.1"/>
    <property type="molecule type" value="Genomic_DNA"/>
</dbReference>
<organism evidence="4 5">
    <name type="scientific">Alloyangia pacifica</name>
    <dbReference type="NCBI Taxonomy" id="311180"/>
    <lineage>
        <taxon>Bacteria</taxon>
        <taxon>Pseudomonadati</taxon>
        <taxon>Pseudomonadota</taxon>
        <taxon>Alphaproteobacteria</taxon>
        <taxon>Rhodobacterales</taxon>
        <taxon>Roseobacteraceae</taxon>
        <taxon>Alloyangia</taxon>
    </lineage>
</organism>
<dbReference type="AlphaFoldDB" id="A0A1I6WGY1"/>
<dbReference type="STRING" id="311180.SAMN04488050_12131"/>
<feature type="region of interest" description="Disordered" evidence="1">
    <location>
        <begin position="100"/>
        <end position="126"/>
    </location>
</feature>
<dbReference type="Gene3D" id="3.10.450.40">
    <property type="match status" value="1"/>
</dbReference>
<reference evidence="5" key="1">
    <citation type="submission" date="2016-10" db="EMBL/GenBank/DDBJ databases">
        <authorList>
            <person name="Varghese N."/>
            <person name="Submissions S."/>
        </authorList>
    </citation>
    <scope>NUCLEOTIDE SEQUENCE [LARGE SCALE GENOMIC DNA]</scope>
    <source>
        <strain evidence="5">DSM 26894</strain>
    </source>
</reference>
<feature type="chain" id="PRO_5011722896" evidence="2">
    <location>
        <begin position="28"/>
        <end position="126"/>
    </location>
</feature>
<feature type="domain" description="PepSY" evidence="3">
    <location>
        <begin position="49"/>
        <end position="107"/>
    </location>
</feature>
<evidence type="ECO:0000313" key="5">
    <source>
        <dbReference type="Proteomes" id="UP000199392"/>
    </source>
</evidence>
<feature type="compositionally biased region" description="Acidic residues" evidence="1">
    <location>
        <begin position="111"/>
        <end position="126"/>
    </location>
</feature>
<gene>
    <name evidence="4" type="ORF">SAMN04488050_12131</name>
</gene>
<evidence type="ECO:0000313" key="4">
    <source>
        <dbReference type="EMBL" id="SFT25237.1"/>
    </source>
</evidence>
<evidence type="ECO:0000256" key="1">
    <source>
        <dbReference type="SAM" id="MobiDB-lite"/>
    </source>
</evidence>